<dbReference type="PANTHER" id="PTHR42748:SF7">
    <property type="entry name" value="NMRA LIKE REDOX SENSOR 1-RELATED"/>
    <property type="match status" value="1"/>
</dbReference>
<dbReference type="InterPro" id="IPR051164">
    <property type="entry name" value="NmrA-like_oxidored"/>
</dbReference>
<dbReference type="Gene3D" id="3.40.50.720">
    <property type="entry name" value="NAD(P)-binding Rossmann-like Domain"/>
    <property type="match status" value="1"/>
</dbReference>
<comment type="caution">
    <text evidence="4">The sequence shown here is derived from an EMBL/GenBank/DDBJ whole genome shotgun (WGS) entry which is preliminary data.</text>
</comment>
<reference evidence="4 5" key="1">
    <citation type="submission" date="2018-01" db="EMBL/GenBank/DDBJ databases">
        <title>Whole genome analyses suggest that Burkholderia sensu lato contains two further novel genera in the rhizoxinica-symbiotica group Mycetohabitans gen. nov., and Trinickia gen. nov.: implications for the evolution of diazotrophy and nodulation in the Burkholderiaceae.</title>
        <authorList>
            <person name="Estrada-de los Santos P."/>
            <person name="Palmer M."/>
            <person name="Chavez-Ramirez B."/>
            <person name="Beukes C."/>
            <person name="Steenkamp E.T."/>
            <person name="Hirsch A.M."/>
            <person name="Manyaka P."/>
            <person name="Maluk M."/>
            <person name="Lafos M."/>
            <person name="Crook M."/>
            <person name="Gross E."/>
            <person name="Simon M.F."/>
            <person name="Bueno dos Reis Junior F."/>
            <person name="Poole P.S."/>
            <person name="Venter S.N."/>
            <person name="James E.K."/>
        </authorList>
    </citation>
    <scope>NUCLEOTIDE SEQUENCE [LARGE SCALE GENOMIC DNA]</scope>
    <source>
        <strain evidence="4 5">JPY 581</strain>
    </source>
</reference>
<accession>A0A2N7XA46</accession>
<evidence type="ECO:0000256" key="1">
    <source>
        <dbReference type="ARBA" id="ARBA00006328"/>
    </source>
</evidence>
<dbReference type="CDD" id="cd05251">
    <property type="entry name" value="NmrA_like_SDR_a"/>
    <property type="match status" value="1"/>
</dbReference>
<dbReference type="AlphaFoldDB" id="A0A2N7XA46"/>
<dbReference type="Pfam" id="PF05368">
    <property type="entry name" value="NmrA"/>
    <property type="match status" value="1"/>
</dbReference>
<dbReference type="STRING" id="863227.GCA_000373005_00881"/>
<dbReference type="EMBL" id="PNYC01000001">
    <property type="protein sequence ID" value="PMS38636.1"/>
    <property type="molecule type" value="Genomic_DNA"/>
</dbReference>
<comment type="similarity">
    <text evidence="1">Belongs to the NmrA-type oxidoreductase family.</text>
</comment>
<dbReference type="PANTHER" id="PTHR42748">
    <property type="entry name" value="NITROGEN METABOLITE REPRESSION PROTEIN NMRA FAMILY MEMBER"/>
    <property type="match status" value="1"/>
</dbReference>
<evidence type="ECO:0000313" key="5">
    <source>
        <dbReference type="Proteomes" id="UP000235777"/>
    </source>
</evidence>
<name>A0A2N7XA46_9BURK</name>
<dbReference type="RefSeq" id="WP_018439409.1">
    <property type="nucleotide sequence ID" value="NZ_KB890165.1"/>
</dbReference>
<keyword evidence="5" id="KW-1185">Reference proteome</keyword>
<dbReference type="Proteomes" id="UP000235777">
    <property type="component" value="Unassembled WGS sequence"/>
</dbReference>
<dbReference type="SUPFAM" id="SSF51735">
    <property type="entry name" value="NAD(P)-binding Rossmann-fold domains"/>
    <property type="match status" value="1"/>
</dbReference>
<gene>
    <name evidence="4" type="ORF">C0Z20_01865</name>
</gene>
<evidence type="ECO:0000313" key="4">
    <source>
        <dbReference type="EMBL" id="PMS38636.1"/>
    </source>
</evidence>
<dbReference type="OrthoDB" id="9798669at2"/>
<protein>
    <submittedName>
        <fullName evidence="4">NmrA/HSCARG family protein</fullName>
    </submittedName>
</protein>
<dbReference type="InterPro" id="IPR036291">
    <property type="entry name" value="NAD(P)-bd_dom_sf"/>
</dbReference>
<keyword evidence="2" id="KW-0521">NADP</keyword>
<organism evidence="4 5">
    <name type="scientific">Trinickia symbiotica</name>
    <dbReference type="NCBI Taxonomy" id="863227"/>
    <lineage>
        <taxon>Bacteria</taxon>
        <taxon>Pseudomonadati</taxon>
        <taxon>Pseudomonadota</taxon>
        <taxon>Betaproteobacteria</taxon>
        <taxon>Burkholderiales</taxon>
        <taxon>Burkholderiaceae</taxon>
        <taxon>Trinickia</taxon>
    </lineage>
</organism>
<dbReference type="InterPro" id="IPR008030">
    <property type="entry name" value="NmrA-like"/>
</dbReference>
<dbReference type="Gene3D" id="3.90.25.10">
    <property type="entry name" value="UDP-galactose 4-epimerase, domain 1"/>
    <property type="match status" value="1"/>
</dbReference>
<proteinExistence type="inferred from homology"/>
<evidence type="ECO:0000259" key="3">
    <source>
        <dbReference type="Pfam" id="PF05368"/>
    </source>
</evidence>
<sequence length="313" mass="34490">MIDSSDAVLVIGATGAQGGATARHLLRAGRQVRFLTRDPDSPAARALIEKGAKALRGDLDERESLEEALKGTGSVFSVLLPDFDHSDSERRHGFALIDAARNAGVTQFVHTSVAQSGNHQTFPGWNEKRWNRKYWTDKWEVEEAVRSAGFESWTVLRPAFMMDNLAEPKSRAMFPHLHEGVLLSALRAETRLDWIAADDVGALAASALNDPQRWHRETVPLAAENLTMFEVAHRLSRVFGAQIRVSCVSPDEALAEGLSPGWVNAQEWINAVGYRVDIDSLAELGIQLTPMADWIEANRASISAPDSPMEETR</sequence>
<feature type="domain" description="NmrA-like" evidence="3">
    <location>
        <begin position="6"/>
        <end position="256"/>
    </location>
</feature>
<evidence type="ECO:0000256" key="2">
    <source>
        <dbReference type="ARBA" id="ARBA00022857"/>
    </source>
</evidence>